<name>A0ABQ9YJB0_9EUKA</name>
<feature type="compositionally biased region" description="Basic and acidic residues" evidence="3">
    <location>
        <begin position="139"/>
        <end position="165"/>
    </location>
</feature>
<dbReference type="PANTHER" id="PTHR23147">
    <property type="entry name" value="SERINE/ARGININE RICH SPLICING FACTOR"/>
    <property type="match status" value="1"/>
</dbReference>
<dbReference type="PROSITE" id="PS50158">
    <property type="entry name" value="ZF_CCHC"/>
    <property type="match status" value="2"/>
</dbReference>
<evidence type="ECO:0000259" key="5">
    <source>
        <dbReference type="PROSITE" id="PS50158"/>
    </source>
</evidence>
<dbReference type="SUPFAM" id="SSF57756">
    <property type="entry name" value="Retrovirus zinc finger-like domains"/>
    <property type="match status" value="1"/>
</dbReference>
<protein>
    <submittedName>
        <fullName evidence="6">Serine/arginine-rich splicing factor RS2Z33</fullName>
    </submittedName>
</protein>
<feature type="compositionally biased region" description="Basic and acidic residues" evidence="3">
    <location>
        <begin position="182"/>
        <end position="221"/>
    </location>
</feature>
<feature type="compositionally biased region" description="Basic and acidic residues" evidence="3">
    <location>
        <begin position="77"/>
        <end position="96"/>
    </location>
</feature>
<feature type="compositionally biased region" description="Basic residues" evidence="3">
    <location>
        <begin position="166"/>
        <end position="181"/>
    </location>
</feature>
<evidence type="ECO:0000256" key="2">
    <source>
        <dbReference type="PROSITE-ProRule" id="PRU00176"/>
    </source>
</evidence>
<keyword evidence="1" id="KW-0862">Zinc</keyword>
<sequence length="221" mass="25944">MDGDRIHIGHLPPNMQQKELEEIFERVGKIKICDLKGFFAFITYEDPASAADAISQLNDTDVNGSRITVAMARSRSRRDEGGYRGDRGYDRGERGPQRCFICHQTGHRAAECPENRGGGGRDTCYVCGETGHISRFCPNRKDGRDGDRRGGYDRRDDRRRSPYRDRRSRSPRRHSRSRSRSPRRDERRSPPRREERSYRDRSFSPRRDERRSSPRREDRRE</sequence>
<dbReference type="SMART" id="SM00360">
    <property type="entry name" value="RRM"/>
    <property type="match status" value="1"/>
</dbReference>
<keyword evidence="2" id="KW-0694">RNA-binding</keyword>
<evidence type="ECO:0000256" key="3">
    <source>
        <dbReference type="SAM" id="MobiDB-lite"/>
    </source>
</evidence>
<evidence type="ECO:0000313" key="6">
    <source>
        <dbReference type="EMBL" id="KAK2963823.1"/>
    </source>
</evidence>
<dbReference type="Pfam" id="PF00098">
    <property type="entry name" value="zf-CCHC"/>
    <property type="match status" value="2"/>
</dbReference>
<feature type="domain" description="RRM" evidence="4">
    <location>
        <begin position="4"/>
        <end position="74"/>
    </location>
</feature>
<dbReference type="SMART" id="SM00343">
    <property type="entry name" value="ZnF_C2HC"/>
    <property type="match status" value="2"/>
</dbReference>
<feature type="domain" description="CCHC-type" evidence="5">
    <location>
        <begin position="124"/>
        <end position="139"/>
    </location>
</feature>
<dbReference type="Gene3D" id="4.10.60.10">
    <property type="entry name" value="Zinc finger, CCHC-type"/>
    <property type="match status" value="2"/>
</dbReference>
<dbReference type="PROSITE" id="PS50102">
    <property type="entry name" value="RRM"/>
    <property type="match status" value="1"/>
</dbReference>
<dbReference type="Pfam" id="PF00076">
    <property type="entry name" value="RRM_1"/>
    <property type="match status" value="1"/>
</dbReference>
<dbReference type="EMBL" id="JARBJD010000005">
    <property type="protein sequence ID" value="KAK2963823.1"/>
    <property type="molecule type" value="Genomic_DNA"/>
</dbReference>
<dbReference type="InterPro" id="IPR050907">
    <property type="entry name" value="SRSF"/>
</dbReference>
<proteinExistence type="predicted"/>
<feature type="region of interest" description="Disordered" evidence="3">
    <location>
        <begin position="136"/>
        <end position="221"/>
    </location>
</feature>
<dbReference type="CDD" id="cd00590">
    <property type="entry name" value="RRM_SF"/>
    <property type="match status" value="1"/>
</dbReference>
<dbReference type="InterPro" id="IPR001878">
    <property type="entry name" value="Znf_CCHC"/>
</dbReference>
<dbReference type="Gene3D" id="3.30.70.330">
    <property type="match status" value="1"/>
</dbReference>
<evidence type="ECO:0000313" key="7">
    <source>
        <dbReference type="Proteomes" id="UP001281761"/>
    </source>
</evidence>
<keyword evidence="1" id="KW-0863">Zinc-finger</keyword>
<dbReference type="InterPro" id="IPR036875">
    <property type="entry name" value="Znf_CCHC_sf"/>
</dbReference>
<reference evidence="6 7" key="1">
    <citation type="journal article" date="2022" name="bioRxiv">
        <title>Genomics of Preaxostyla Flagellates Illuminates Evolutionary Transitions and the Path Towards Mitochondrial Loss.</title>
        <authorList>
            <person name="Novak L.V.F."/>
            <person name="Treitli S.C."/>
            <person name="Pyrih J."/>
            <person name="Halakuc P."/>
            <person name="Pipaliya S.V."/>
            <person name="Vacek V."/>
            <person name="Brzon O."/>
            <person name="Soukal P."/>
            <person name="Eme L."/>
            <person name="Dacks J.B."/>
            <person name="Karnkowska A."/>
            <person name="Elias M."/>
            <person name="Hampl V."/>
        </authorList>
    </citation>
    <scope>NUCLEOTIDE SEQUENCE [LARGE SCALE GENOMIC DNA]</scope>
    <source>
        <strain evidence="6">NAU3</strain>
        <tissue evidence="6">Gut</tissue>
    </source>
</reference>
<feature type="region of interest" description="Disordered" evidence="3">
    <location>
        <begin position="73"/>
        <end position="96"/>
    </location>
</feature>
<keyword evidence="1" id="KW-0479">Metal-binding</keyword>
<evidence type="ECO:0000256" key="1">
    <source>
        <dbReference type="PROSITE-ProRule" id="PRU00047"/>
    </source>
</evidence>
<dbReference type="Proteomes" id="UP001281761">
    <property type="component" value="Unassembled WGS sequence"/>
</dbReference>
<keyword evidence="7" id="KW-1185">Reference proteome</keyword>
<dbReference type="InterPro" id="IPR000504">
    <property type="entry name" value="RRM_dom"/>
</dbReference>
<gene>
    <name evidence="6" type="ORF">BLNAU_1392</name>
</gene>
<dbReference type="InterPro" id="IPR035979">
    <property type="entry name" value="RBD_domain_sf"/>
</dbReference>
<dbReference type="InterPro" id="IPR012677">
    <property type="entry name" value="Nucleotide-bd_a/b_plait_sf"/>
</dbReference>
<accession>A0ABQ9YJB0</accession>
<feature type="domain" description="CCHC-type" evidence="5">
    <location>
        <begin position="98"/>
        <end position="114"/>
    </location>
</feature>
<comment type="caution">
    <text evidence="6">The sequence shown here is derived from an EMBL/GenBank/DDBJ whole genome shotgun (WGS) entry which is preliminary data.</text>
</comment>
<dbReference type="SUPFAM" id="SSF54928">
    <property type="entry name" value="RNA-binding domain, RBD"/>
    <property type="match status" value="1"/>
</dbReference>
<organism evidence="6 7">
    <name type="scientific">Blattamonas nauphoetae</name>
    <dbReference type="NCBI Taxonomy" id="2049346"/>
    <lineage>
        <taxon>Eukaryota</taxon>
        <taxon>Metamonada</taxon>
        <taxon>Preaxostyla</taxon>
        <taxon>Oxymonadida</taxon>
        <taxon>Blattamonas</taxon>
    </lineage>
</organism>
<evidence type="ECO:0000259" key="4">
    <source>
        <dbReference type="PROSITE" id="PS50102"/>
    </source>
</evidence>